<gene>
    <name evidence="1" type="ORF">QBC40DRAFT_237681</name>
</gene>
<evidence type="ECO:0000313" key="2">
    <source>
        <dbReference type="Proteomes" id="UP001303160"/>
    </source>
</evidence>
<sequence length="371" mass="42651">MHPQSASPFFRIPFELRDEIYSLLFTSTRLTFGFRVANDNQTLIKLQPSPHALALVRACRRTNAEISKSWLGHVLFSFEDPRTMLDKLATLPVEELSLVRYVSVRGDCLRLTYPPKRHVHHRLVSVFGLLPGLRLHRLTILGGRGDKSQYRMLDELVKYGSGWRELQFISHSSGLLGYAYYCFDAVFRHRYQRKPQPQHWQSMLEERDGAQSCPSVLIYRASRPGCRGDVLRPQTRTLVHQSDAEASFAEYEYGTEEDLSLVGESERAKELMLVVQRGQQVAYEEQEATPLLPTPDMRGDFPGKSWTEIRAACVEGWETEDEVASHFMIDSYHDVNEYTWTARSTYNPATRDSLLNTPMEFPEPSGSICFY</sequence>
<proteinExistence type="predicted"/>
<dbReference type="EMBL" id="MU864035">
    <property type="protein sequence ID" value="KAK4194887.1"/>
    <property type="molecule type" value="Genomic_DNA"/>
</dbReference>
<keyword evidence="2" id="KW-1185">Reference proteome</keyword>
<accession>A0AAN7AQL8</accession>
<dbReference type="PANTHER" id="PTHR42085">
    <property type="entry name" value="F-BOX DOMAIN-CONTAINING PROTEIN"/>
    <property type="match status" value="1"/>
</dbReference>
<protein>
    <recommendedName>
        <fullName evidence="3">F-box domain-containing protein</fullName>
    </recommendedName>
</protein>
<organism evidence="1 2">
    <name type="scientific">Triangularia verruculosa</name>
    <dbReference type="NCBI Taxonomy" id="2587418"/>
    <lineage>
        <taxon>Eukaryota</taxon>
        <taxon>Fungi</taxon>
        <taxon>Dikarya</taxon>
        <taxon>Ascomycota</taxon>
        <taxon>Pezizomycotina</taxon>
        <taxon>Sordariomycetes</taxon>
        <taxon>Sordariomycetidae</taxon>
        <taxon>Sordariales</taxon>
        <taxon>Podosporaceae</taxon>
        <taxon>Triangularia</taxon>
    </lineage>
</organism>
<dbReference type="Proteomes" id="UP001303160">
    <property type="component" value="Unassembled WGS sequence"/>
</dbReference>
<comment type="caution">
    <text evidence="1">The sequence shown here is derived from an EMBL/GenBank/DDBJ whole genome shotgun (WGS) entry which is preliminary data.</text>
</comment>
<name>A0AAN7AQL8_9PEZI</name>
<reference evidence="1" key="1">
    <citation type="journal article" date="2023" name="Mol. Phylogenet. Evol.">
        <title>Genome-scale phylogeny and comparative genomics of the fungal order Sordariales.</title>
        <authorList>
            <person name="Hensen N."/>
            <person name="Bonometti L."/>
            <person name="Westerberg I."/>
            <person name="Brannstrom I.O."/>
            <person name="Guillou S."/>
            <person name="Cros-Aarteil S."/>
            <person name="Calhoun S."/>
            <person name="Haridas S."/>
            <person name="Kuo A."/>
            <person name="Mondo S."/>
            <person name="Pangilinan J."/>
            <person name="Riley R."/>
            <person name="LaButti K."/>
            <person name="Andreopoulos B."/>
            <person name="Lipzen A."/>
            <person name="Chen C."/>
            <person name="Yan M."/>
            <person name="Daum C."/>
            <person name="Ng V."/>
            <person name="Clum A."/>
            <person name="Steindorff A."/>
            <person name="Ohm R.A."/>
            <person name="Martin F."/>
            <person name="Silar P."/>
            <person name="Natvig D.O."/>
            <person name="Lalanne C."/>
            <person name="Gautier V."/>
            <person name="Ament-Velasquez S.L."/>
            <person name="Kruys A."/>
            <person name="Hutchinson M.I."/>
            <person name="Powell A.J."/>
            <person name="Barry K."/>
            <person name="Miller A.N."/>
            <person name="Grigoriev I.V."/>
            <person name="Debuchy R."/>
            <person name="Gladieux P."/>
            <person name="Hiltunen Thoren M."/>
            <person name="Johannesson H."/>
        </authorList>
    </citation>
    <scope>NUCLEOTIDE SEQUENCE</scope>
    <source>
        <strain evidence="1">CBS 315.58</strain>
    </source>
</reference>
<evidence type="ECO:0008006" key="3">
    <source>
        <dbReference type="Google" id="ProtNLM"/>
    </source>
</evidence>
<reference evidence="1" key="2">
    <citation type="submission" date="2023-05" db="EMBL/GenBank/DDBJ databases">
        <authorList>
            <consortium name="Lawrence Berkeley National Laboratory"/>
            <person name="Steindorff A."/>
            <person name="Hensen N."/>
            <person name="Bonometti L."/>
            <person name="Westerberg I."/>
            <person name="Brannstrom I.O."/>
            <person name="Guillou S."/>
            <person name="Cros-Aarteil S."/>
            <person name="Calhoun S."/>
            <person name="Haridas S."/>
            <person name="Kuo A."/>
            <person name="Mondo S."/>
            <person name="Pangilinan J."/>
            <person name="Riley R."/>
            <person name="Labutti K."/>
            <person name="Andreopoulos B."/>
            <person name="Lipzen A."/>
            <person name="Chen C."/>
            <person name="Yanf M."/>
            <person name="Daum C."/>
            <person name="Ng V."/>
            <person name="Clum A."/>
            <person name="Ohm R."/>
            <person name="Martin F."/>
            <person name="Silar P."/>
            <person name="Natvig D."/>
            <person name="Lalanne C."/>
            <person name="Gautier V."/>
            <person name="Ament-Velasquez S.L."/>
            <person name="Kruys A."/>
            <person name="Hutchinson M.I."/>
            <person name="Powell A.J."/>
            <person name="Barry K."/>
            <person name="Miller A.N."/>
            <person name="Grigoriev I.V."/>
            <person name="Debuchy R."/>
            <person name="Gladieux P."/>
            <person name="Thoren M.H."/>
            <person name="Johannesson H."/>
        </authorList>
    </citation>
    <scope>NUCLEOTIDE SEQUENCE</scope>
    <source>
        <strain evidence="1">CBS 315.58</strain>
    </source>
</reference>
<evidence type="ECO:0000313" key="1">
    <source>
        <dbReference type="EMBL" id="KAK4194887.1"/>
    </source>
</evidence>
<dbReference type="AlphaFoldDB" id="A0AAN7AQL8"/>
<dbReference type="InterPro" id="IPR038883">
    <property type="entry name" value="AN11006-like"/>
</dbReference>
<dbReference type="PANTHER" id="PTHR42085:SF1">
    <property type="entry name" value="F-BOX DOMAIN-CONTAINING PROTEIN"/>
    <property type="match status" value="1"/>
</dbReference>